<sequence>MGGAPSSYCIPAIIIHLFRYGEAPGPCVHQDQAKRATQIKASCTAEEWSFSWSLEMTDIYRVRARGEALVGHAGRGHRVRFLRI</sequence>
<organism evidence="1">
    <name type="scientific">Oryza barthii</name>
    <dbReference type="NCBI Taxonomy" id="65489"/>
    <lineage>
        <taxon>Eukaryota</taxon>
        <taxon>Viridiplantae</taxon>
        <taxon>Streptophyta</taxon>
        <taxon>Embryophyta</taxon>
        <taxon>Tracheophyta</taxon>
        <taxon>Spermatophyta</taxon>
        <taxon>Magnoliopsida</taxon>
        <taxon>Liliopsida</taxon>
        <taxon>Poales</taxon>
        <taxon>Poaceae</taxon>
        <taxon>BOP clade</taxon>
        <taxon>Oryzoideae</taxon>
        <taxon>Oryzeae</taxon>
        <taxon>Oryzinae</taxon>
        <taxon>Oryza</taxon>
    </lineage>
</organism>
<evidence type="ECO:0000313" key="2">
    <source>
        <dbReference type="Proteomes" id="UP000026960"/>
    </source>
</evidence>
<dbReference type="EnsemblPlants" id="OBART04G07760.1">
    <property type="protein sequence ID" value="OBART04G07760.1"/>
    <property type="gene ID" value="OBART04G07760"/>
</dbReference>
<keyword evidence="2" id="KW-1185">Reference proteome</keyword>
<dbReference type="Proteomes" id="UP000026960">
    <property type="component" value="Chromosome 4"/>
</dbReference>
<accession>A0A0D3FU93</accession>
<evidence type="ECO:0000313" key="1">
    <source>
        <dbReference type="EnsemblPlants" id="OBART04G07760.1"/>
    </source>
</evidence>
<reference evidence="1" key="1">
    <citation type="journal article" date="2009" name="Rice">
        <title>De Novo Next Generation Sequencing of Plant Genomes.</title>
        <authorList>
            <person name="Rounsley S."/>
            <person name="Marri P.R."/>
            <person name="Yu Y."/>
            <person name="He R."/>
            <person name="Sisneros N."/>
            <person name="Goicoechea J.L."/>
            <person name="Lee S.J."/>
            <person name="Angelova A."/>
            <person name="Kudrna D."/>
            <person name="Luo M."/>
            <person name="Affourtit J."/>
            <person name="Desany B."/>
            <person name="Knight J."/>
            <person name="Niazi F."/>
            <person name="Egholm M."/>
            <person name="Wing R.A."/>
        </authorList>
    </citation>
    <scope>NUCLEOTIDE SEQUENCE [LARGE SCALE GENOMIC DNA]</scope>
    <source>
        <strain evidence="1">cv. IRGC 105608</strain>
    </source>
</reference>
<proteinExistence type="predicted"/>
<dbReference type="HOGENOM" id="CLU_2531035_0_0_1"/>
<dbReference type="Gramene" id="OBART04G07760.1">
    <property type="protein sequence ID" value="OBART04G07760.1"/>
    <property type="gene ID" value="OBART04G07760"/>
</dbReference>
<protein>
    <submittedName>
        <fullName evidence="1">Uncharacterized protein</fullName>
    </submittedName>
</protein>
<dbReference type="PaxDb" id="65489-OBART04G07760.1"/>
<reference evidence="1" key="2">
    <citation type="submission" date="2015-03" db="UniProtKB">
        <authorList>
            <consortium name="EnsemblPlants"/>
        </authorList>
    </citation>
    <scope>IDENTIFICATION</scope>
</reference>
<dbReference type="AlphaFoldDB" id="A0A0D3FU93"/>
<name>A0A0D3FU93_9ORYZ</name>